<dbReference type="InterPro" id="IPR026461">
    <property type="entry name" value="Trfase_2_rSAM/seldom_assoc"/>
</dbReference>
<dbReference type="InterPro" id="IPR001173">
    <property type="entry name" value="Glyco_trans_2-like"/>
</dbReference>
<dbReference type="CDD" id="cd02522">
    <property type="entry name" value="GT_2_like_a"/>
    <property type="match status" value="1"/>
</dbReference>
<evidence type="ECO:0000256" key="1">
    <source>
        <dbReference type="ARBA" id="ARBA00004236"/>
    </source>
</evidence>
<name>A0A2S6IS63_9FLAO</name>
<accession>A0A2S6IS63</accession>
<protein>
    <submittedName>
        <fullName evidence="7">RSAM/selenodomain-associated transferase 2</fullName>
    </submittedName>
</protein>
<evidence type="ECO:0000313" key="8">
    <source>
        <dbReference type="Proteomes" id="UP000239002"/>
    </source>
</evidence>
<dbReference type="OrthoDB" id="9810303at2"/>
<dbReference type="GO" id="GO:0016757">
    <property type="term" value="F:glycosyltransferase activity"/>
    <property type="evidence" value="ECO:0007669"/>
    <property type="project" value="UniProtKB-KW"/>
</dbReference>
<feature type="domain" description="Glycosyltransferase 2-like" evidence="6">
    <location>
        <begin position="3"/>
        <end position="126"/>
    </location>
</feature>
<evidence type="ECO:0000313" key="7">
    <source>
        <dbReference type="EMBL" id="PPK97048.1"/>
    </source>
</evidence>
<reference evidence="7 8" key="1">
    <citation type="submission" date="2018-02" db="EMBL/GenBank/DDBJ databases">
        <title>Genomic Encyclopedia of Archaeal and Bacterial Type Strains, Phase II (KMG-II): from individual species to whole genera.</title>
        <authorList>
            <person name="Goeker M."/>
        </authorList>
    </citation>
    <scope>NUCLEOTIDE SEQUENCE [LARGE SCALE GENOMIC DNA]</scope>
    <source>
        <strain evidence="7 8">DSM 16809</strain>
    </source>
</reference>
<dbReference type="Gene3D" id="3.90.550.10">
    <property type="entry name" value="Spore Coat Polysaccharide Biosynthesis Protein SpsA, Chain A"/>
    <property type="match status" value="1"/>
</dbReference>
<keyword evidence="8" id="KW-1185">Reference proteome</keyword>
<gene>
    <name evidence="7" type="ORF">LY01_00875</name>
</gene>
<dbReference type="Proteomes" id="UP000239002">
    <property type="component" value="Unassembled WGS sequence"/>
</dbReference>
<comment type="caution">
    <text evidence="7">The sequence shown here is derived from an EMBL/GenBank/DDBJ whole genome shotgun (WGS) entry which is preliminary data.</text>
</comment>
<keyword evidence="3" id="KW-0328">Glycosyltransferase</keyword>
<evidence type="ECO:0000256" key="5">
    <source>
        <dbReference type="ARBA" id="ARBA00023136"/>
    </source>
</evidence>
<keyword evidence="2" id="KW-1003">Cell membrane</keyword>
<dbReference type="EMBL" id="PTJE01000001">
    <property type="protein sequence ID" value="PPK97048.1"/>
    <property type="molecule type" value="Genomic_DNA"/>
</dbReference>
<sequence>MISIIIPVLNEESSIIKLLDYLCGYANNASLLEVIIVDGGSDDETVKLVNDFACAHQDMSVRLINSQKGRGKQLHNGSKVATGEILYFLHADSYPPKDYDLLIINAVKNQHAAGCFRMKFKSSHPWLIIIGWFTRFSWKASRGGDQSQYITRELYDKIGGYKTNIPIYEDYDLITRLYEIDQYYVIPKWLKTSARRYHEKGVIKLQWFYLTIYWRKYRGATIDELYEYYLSKCD</sequence>
<dbReference type="PANTHER" id="PTHR43646">
    <property type="entry name" value="GLYCOSYLTRANSFERASE"/>
    <property type="match status" value="1"/>
</dbReference>
<keyword evidence="4 7" id="KW-0808">Transferase</keyword>
<dbReference type="InterPro" id="IPR029044">
    <property type="entry name" value="Nucleotide-diphossugar_trans"/>
</dbReference>
<organism evidence="7 8">
    <name type="scientific">Nonlabens xylanidelens</name>
    <dbReference type="NCBI Taxonomy" id="191564"/>
    <lineage>
        <taxon>Bacteria</taxon>
        <taxon>Pseudomonadati</taxon>
        <taxon>Bacteroidota</taxon>
        <taxon>Flavobacteriia</taxon>
        <taxon>Flavobacteriales</taxon>
        <taxon>Flavobacteriaceae</taxon>
        <taxon>Nonlabens</taxon>
    </lineage>
</organism>
<dbReference type="NCBIfam" id="TIGR04283">
    <property type="entry name" value="glyco_like_mftF"/>
    <property type="match status" value="1"/>
</dbReference>
<evidence type="ECO:0000256" key="2">
    <source>
        <dbReference type="ARBA" id="ARBA00022475"/>
    </source>
</evidence>
<evidence type="ECO:0000259" key="6">
    <source>
        <dbReference type="Pfam" id="PF00535"/>
    </source>
</evidence>
<proteinExistence type="predicted"/>
<dbReference type="GO" id="GO:0005886">
    <property type="term" value="C:plasma membrane"/>
    <property type="evidence" value="ECO:0007669"/>
    <property type="project" value="UniProtKB-SubCell"/>
</dbReference>
<dbReference type="RefSeq" id="WP_104514564.1">
    <property type="nucleotide sequence ID" value="NZ_MQVW01000027.1"/>
</dbReference>
<comment type="subcellular location">
    <subcellularLocation>
        <location evidence="1">Cell membrane</location>
    </subcellularLocation>
</comment>
<dbReference type="PANTHER" id="PTHR43646:SF2">
    <property type="entry name" value="GLYCOSYLTRANSFERASE 2-LIKE DOMAIN-CONTAINING PROTEIN"/>
    <property type="match status" value="1"/>
</dbReference>
<evidence type="ECO:0000256" key="4">
    <source>
        <dbReference type="ARBA" id="ARBA00022679"/>
    </source>
</evidence>
<keyword evidence="5" id="KW-0472">Membrane</keyword>
<dbReference type="Pfam" id="PF00535">
    <property type="entry name" value="Glycos_transf_2"/>
    <property type="match status" value="1"/>
</dbReference>
<evidence type="ECO:0000256" key="3">
    <source>
        <dbReference type="ARBA" id="ARBA00022676"/>
    </source>
</evidence>
<dbReference type="SUPFAM" id="SSF53448">
    <property type="entry name" value="Nucleotide-diphospho-sugar transferases"/>
    <property type="match status" value="1"/>
</dbReference>
<dbReference type="AlphaFoldDB" id="A0A2S6IS63"/>